<dbReference type="AlphaFoldDB" id="A0A1F7GMM8"/>
<evidence type="ECO:0000313" key="3">
    <source>
        <dbReference type="Proteomes" id="UP000176850"/>
    </source>
</evidence>
<keyword evidence="1" id="KW-0812">Transmembrane</keyword>
<comment type="caution">
    <text evidence="2">The sequence shown here is derived from an EMBL/GenBank/DDBJ whole genome shotgun (WGS) entry which is preliminary data.</text>
</comment>
<dbReference type="Proteomes" id="UP000176850">
    <property type="component" value="Unassembled WGS sequence"/>
</dbReference>
<feature type="transmembrane region" description="Helical" evidence="1">
    <location>
        <begin position="247"/>
        <end position="265"/>
    </location>
</feature>
<feature type="transmembrane region" description="Helical" evidence="1">
    <location>
        <begin position="51"/>
        <end position="73"/>
    </location>
</feature>
<feature type="transmembrane region" description="Helical" evidence="1">
    <location>
        <begin position="80"/>
        <end position="99"/>
    </location>
</feature>
<feature type="transmembrane region" description="Helical" evidence="1">
    <location>
        <begin position="353"/>
        <end position="370"/>
    </location>
</feature>
<reference evidence="2 3" key="1">
    <citation type="journal article" date="2016" name="Nat. Commun.">
        <title>Thousands of microbial genomes shed light on interconnected biogeochemical processes in an aquifer system.</title>
        <authorList>
            <person name="Anantharaman K."/>
            <person name="Brown C.T."/>
            <person name="Hug L.A."/>
            <person name="Sharon I."/>
            <person name="Castelle C.J."/>
            <person name="Probst A.J."/>
            <person name="Thomas B.C."/>
            <person name="Singh A."/>
            <person name="Wilkins M.J."/>
            <person name="Karaoz U."/>
            <person name="Brodie E.L."/>
            <person name="Williams K.H."/>
            <person name="Hubbard S.S."/>
            <person name="Banfield J.F."/>
        </authorList>
    </citation>
    <scope>NUCLEOTIDE SEQUENCE [LARGE SCALE GENOMIC DNA]</scope>
</reference>
<feature type="transmembrane region" description="Helical" evidence="1">
    <location>
        <begin position="129"/>
        <end position="149"/>
    </location>
</feature>
<feature type="transmembrane region" description="Helical" evidence="1">
    <location>
        <begin position="105"/>
        <end position="122"/>
    </location>
</feature>
<evidence type="ECO:0008006" key="4">
    <source>
        <dbReference type="Google" id="ProtNLM"/>
    </source>
</evidence>
<name>A0A1F7GMM8_9BACT</name>
<feature type="transmembrane region" description="Helical" evidence="1">
    <location>
        <begin position="198"/>
        <end position="214"/>
    </location>
</feature>
<sequence>MIDYIKKHTMLLILILVAFVAYMITIFPSGSHYCTKGPCGLFFWGAHGHDAIWHLAIVSTAFKSFPFIAPTFAGAQLSGYNFFLDIIIFLLTKVGIPSIITYFKILPIIWFILFTGLLVKFARKLHDSPLFVGLLLFFMYFSGSFSYIITLIKNRTIWGSGELLAMQSLLSLTNVQFAFSLCVLLGILIIIKEKRTDVRSSTLLALLVGLNIALKFYGGVISIFLVSLYFLFLLLQKRDIVLFTKQLSLLSIFSIGAVLLFYNPFAPTTGGAIMTFKPFATVHQIIEDPNLFYLKDMVNARYFLEASPKFSPRLVWIEIQTLFIFILLNFGTRIIGILYIGKHVFKRTLTTNYQLLTTTIIFAMFLNIFFIQKGQWWNTVQFSYHAFFLMNIFTALTLYEIMKKFKKAGIVIVAIVILMSLPSSLDILRTFAQFPAHSFVSDDELYALRFLKKQPAGVVFTPLPNESNKQQATPVPLSAMADNAYITAFSGKQLYIGDEVQLQLTGVDYEARAKKSLDWNCDTILDVDYLYELYSRPIGNKLEKCKGNLKIIYENNEVRLYKANQARLLSH</sequence>
<feature type="transmembrane region" description="Helical" evidence="1">
    <location>
        <begin position="319"/>
        <end position="341"/>
    </location>
</feature>
<accession>A0A1F7GMM8</accession>
<keyword evidence="1" id="KW-1133">Transmembrane helix</keyword>
<evidence type="ECO:0000256" key="1">
    <source>
        <dbReference type="SAM" id="Phobius"/>
    </source>
</evidence>
<feature type="transmembrane region" description="Helical" evidence="1">
    <location>
        <begin position="169"/>
        <end position="191"/>
    </location>
</feature>
<proteinExistence type="predicted"/>
<protein>
    <recommendedName>
        <fullName evidence="4">Glycosyltransferase RgtA/B/C/D-like domain-containing protein</fullName>
    </recommendedName>
</protein>
<gene>
    <name evidence="2" type="ORF">A2799_02700</name>
</gene>
<dbReference type="EMBL" id="MFZH01000001">
    <property type="protein sequence ID" value="OGK20193.1"/>
    <property type="molecule type" value="Genomic_DNA"/>
</dbReference>
<feature type="transmembrane region" description="Helical" evidence="1">
    <location>
        <begin position="12"/>
        <end position="31"/>
    </location>
</feature>
<keyword evidence="1" id="KW-0472">Membrane</keyword>
<organism evidence="2 3">
    <name type="scientific">Candidatus Roizmanbacteria bacterium RIFCSPHIGHO2_01_FULL_39_24</name>
    <dbReference type="NCBI Taxonomy" id="1802032"/>
    <lineage>
        <taxon>Bacteria</taxon>
        <taxon>Candidatus Roizmaniibacteriota</taxon>
    </lineage>
</organism>
<evidence type="ECO:0000313" key="2">
    <source>
        <dbReference type="EMBL" id="OGK20193.1"/>
    </source>
</evidence>
<feature type="transmembrane region" description="Helical" evidence="1">
    <location>
        <begin position="408"/>
        <end position="425"/>
    </location>
</feature>
<feature type="transmembrane region" description="Helical" evidence="1">
    <location>
        <begin position="382"/>
        <end position="401"/>
    </location>
</feature>